<dbReference type="Pfam" id="PF14833">
    <property type="entry name" value="NAD_binding_11"/>
    <property type="match status" value="1"/>
</dbReference>
<reference evidence="6" key="1">
    <citation type="journal article" date="2022" name="Int. J. Syst. Evol. Microbiol.">
        <title>Anaeromyxobacter oryzae sp. nov., Anaeromyxobacter diazotrophicus sp. nov. and Anaeromyxobacter paludicola sp. nov., isolated from paddy soils.</title>
        <authorList>
            <person name="Itoh H."/>
            <person name="Xu Z."/>
            <person name="Mise K."/>
            <person name="Masuda Y."/>
            <person name="Ushijima N."/>
            <person name="Hayakawa C."/>
            <person name="Shiratori Y."/>
            <person name="Senoo K."/>
        </authorList>
    </citation>
    <scope>NUCLEOTIDE SEQUENCE [LARGE SCALE GENOMIC DNA]</scope>
    <source>
        <strain evidence="6">Red232</strain>
    </source>
</reference>
<dbReference type="PIRSF" id="PIRSF000103">
    <property type="entry name" value="HIBADH"/>
    <property type="match status" value="1"/>
</dbReference>
<gene>
    <name evidence="5" type="primary">ghr</name>
    <name evidence="5" type="ORF">AMOR_32290</name>
</gene>
<dbReference type="SUPFAM" id="SSF48179">
    <property type="entry name" value="6-phosphogluconate dehydrogenase C-terminal domain-like"/>
    <property type="match status" value="1"/>
</dbReference>
<organism evidence="5 6">
    <name type="scientific">Anaeromyxobacter oryzae</name>
    <dbReference type="NCBI Taxonomy" id="2918170"/>
    <lineage>
        <taxon>Bacteria</taxon>
        <taxon>Pseudomonadati</taxon>
        <taxon>Myxococcota</taxon>
        <taxon>Myxococcia</taxon>
        <taxon>Myxococcales</taxon>
        <taxon>Cystobacterineae</taxon>
        <taxon>Anaeromyxobacteraceae</taxon>
        <taxon>Anaeromyxobacter</taxon>
    </lineage>
</organism>
<dbReference type="PANTHER" id="PTHR43580">
    <property type="entry name" value="OXIDOREDUCTASE GLYR1-RELATED"/>
    <property type="match status" value="1"/>
</dbReference>
<evidence type="ECO:0000259" key="3">
    <source>
        <dbReference type="Pfam" id="PF03446"/>
    </source>
</evidence>
<name>A0ABM7WXI1_9BACT</name>
<evidence type="ECO:0000259" key="4">
    <source>
        <dbReference type="Pfam" id="PF14833"/>
    </source>
</evidence>
<dbReference type="Gene3D" id="1.10.1040.10">
    <property type="entry name" value="N-(1-d-carboxylethyl)-l-norvaline Dehydrogenase, domain 2"/>
    <property type="match status" value="1"/>
</dbReference>
<dbReference type="PANTHER" id="PTHR43580:SF2">
    <property type="entry name" value="CYTOKINE-LIKE NUCLEAR FACTOR N-PAC"/>
    <property type="match status" value="1"/>
</dbReference>
<dbReference type="InterPro" id="IPR036291">
    <property type="entry name" value="NAD(P)-bd_dom_sf"/>
</dbReference>
<accession>A0ABM7WXI1</accession>
<feature type="domain" description="6-phosphogluconate dehydrogenase NADP-binding" evidence="3">
    <location>
        <begin position="2"/>
        <end position="158"/>
    </location>
</feature>
<evidence type="ECO:0000313" key="6">
    <source>
        <dbReference type="Proteomes" id="UP001162891"/>
    </source>
</evidence>
<keyword evidence="1" id="KW-0560">Oxidoreductase</keyword>
<evidence type="ECO:0000313" key="5">
    <source>
        <dbReference type="EMBL" id="BDG04233.1"/>
    </source>
</evidence>
<dbReference type="Proteomes" id="UP001162891">
    <property type="component" value="Chromosome"/>
</dbReference>
<dbReference type="InterPro" id="IPR008927">
    <property type="entry name" value="6-PGluconate_DH-like_C_sf"/>
</dbReference>
<keyword evidence="2" id="KW-0520">NAD</keyword>
<dbReference type="Gene3D" id="3.40.50.720">
    <property type="entry name" value="NAD(P)-binding Rossmann-like Domain"/>
    <property type="match status" value="1"/>
</dbReference>
<protein>
    <submittedName>
        <fullName evidence="5">3-hydroxyisobutyrate dehydrogenase</fullName>
    </submittedName>
</protein>
<evidence type="ECO:0000256" key="1">
    <source>
        <dbReference type="ARBA" id="ARBA00023002"/>
    </source>
</evidence>
<dbReference type="InterPro" id="IPR051265">
    <property type="entry name" value="HIBADH-related_NP60_sf"/>
</dbReference>
<dbReference type="InterPro" id="IPR015815">
    <property type="entry name" value="HIBADH-related"/>
</dbReference>
<feature type="domain" description="3-hydroxyisobutyrate dehydrogenase-like NAD-binding" evidence="4">
    <location>
        <begin position="167"/>
        <end position="282"/>
    </location>
</feature>
<dbReference type="InterPro" id="IPR013328">
    <property type="entry name" value="6PGD_dom2"/>
</dbReference>
<proteinExistence type="predicted"/>
<evidence type="ECO:0000256" key="2">
    <source>
        <dbReference type="ARBA" id="ARBA00023027"/>
    </source>
</evidence>
<dbReference type="EMBL" id="AP025591">
    <property type="protein sequence ID" value="BDG04233.1"/>
    <property type="molecule type" value="Genomic_DNA"/>
</dbReference>
<dbReference type="SUPFAM" id="SSF51735">
    <property type="entry name" value="NAD(P)-binding Rossmann-fold domains"/>
    <property type="match status" value="1"/>
</dbReference>
<dbReference type="Pfam" id="PF03446">
    <property type="entry name" value="NAD_binding_2"/>
    <property type="match status" value="1"/>
</dbReference>
<sequence length="291" mass="30636">MRIGFVGLGTMGEPIANNLRKAGHDITVWNRTPSRAEHIVSKGGKLARTPRECAAGKDLVFTCLADEKALDAVLDGPEGVLAGLTEGDVLVDLSTAGVRAAKVASEKVSKRGARFLACPILGSKSAAEQAQIVLVAGGPGPARERARPALHAISARLFEVDEPEKAALMKLVVNAVGGAMLTAFGEAVALGAAGGLEPWRIVEVLQASSFHSPLYLMKGELIEKKDYAPRFKISLAEKDQRLAQEAAAELGAKVPINEAVRRMFAAAVEAGRGEKDVAAVADLCLEWAKKE</sequence>
<dbReference type="InterPro" id="IPR029154">
    <property type="entry name" value="HIBADH-like_NADP-bd"/>
</dbReference>
<keyword evidence="6" id="KW-1185">Reference proteome</keyword>
<dbReference type="InterPro" id="IPR006115">
    <property type="entry name" value="6PGDH_NADP-bd"/>
</dbReference>